<dbReference type="Proteomes" id="UP000244934">
    <property type="component" value="Unassembled WGS sequence"/>
</dbReference>
<protein>
    <recommendedName>
        <fullName evidence="3">Glycolipid-binding domain-containing protein</fullName>
    </recommendedName>
</protein>
<gene>
    <name evidence="1" type="ORF">KSP9073_00242</name>
</gene>
<dbReference type="InterPro" id="IPR009467">
    <property type="entry name" value="Glycolipid-bd_prot_put"/>
</dbReference>
<dbReference type="RefSeq" id="WP_108841137.1">
    <property type="nucleotide sequence ID" value="NZ_ONZI01000001.1"/>
</dbReference>
<dbReference type="Pfam" id="PF06475">
    <property type="entry name" value="Glycolipid_bind"/>
    <property type="match status" value="1"/>
</dbReference>
<evidence type="ECO:0000313" key="2">
    <source>
        <dbReference type="Proteomes" id="UP000244934"/>
    </source>
</evidence>
<keyword evidence="2" id="KW-1185">Reference proteome</keyword>
<dbReference type="EMBL" id="ONZI01000001">
    <property type="protein sequence ID" value="SPJ32242.1"/>
    <property type="molecule type" value="Genomic_DNA"/>
</dbReference>
<organism evidence="1 2">
    <name type="scientific">Kushneria phyllosphaerae</name>
    <dbReference type="NCBI Taxonomy" id="2100822"/>
    <lineage>
        <taxon>Bacteria</taxon>
        <taxon>Pseudomonadati</taxon>
        <taxon>Pseudomonadota</taxon>
        <taxon>Gammaproteobacteria</taxon>
        <taxon>Oceanospirillales</taxon>
        <taxon>Halomonadaceae</taxon>
        <taxon>Kushneria</taxon>
    </lineage>
</organism>
<sequence>MRREVMWTGWDHQGSEHLILQIGTDGIEADSRVEGIHDGLAFQLTYQLHLDPGWRIRRLSARLDSGRECHLSTDGHGQWWCPQRGHLSSLTGCLDIDIAATPFTNTLPIRRLALSPGASASLSVALLSVPTLGLGAARQRYTCLSPHGFRYEGLDSGFTAQLDVDDQGLVLDYPDTFRRWPLPSTPA</sequence>
<reference evidence="2" key="1">
    <citation type="submission" date="2018-03" db="EMBL/GenBank/DDBJ databases">
        <authorList>
            <person name="Navarro De La Torre S."/>
        </authorList>
    </citation>
    <scope>NUCLEOTIDE SEQUENCE [LARGE SCALE GENOMIC DNA]</scope>
    <source>
        <strain evidence="2">EAod3</strain>
    </source>
</reference>
<name>A0A2R8CHF4_9GAMM</name>
<evidence type="ECO:0000313" key="1">
    <source>
        <dbReference type="EMBL" id="SPJ32242.1"/>
    </source>
</evidence>
<proteinExistence type="predicted"/>
<dbReference type="AlphaFoldDB" id="A0A2R8CHF4"/>
<dbReference type="OrthoDB" id="9814791at2"/>
<evidence type="ECO:0008006" key="3">
    <source>
        <dbReference type="Google" id="ProtNLM"/>
    </source>
</evidence>
<accession>A0A2R8CHF4</accession>
<dbReference type="SUPFAM" id="SSF159275">
    <property type="entry name" value="PA1994-like"/>
    <property type="match status" value="1"/>
</dbReference>